<protein>
    <submittedName>
        <fullName evidence="2">Uncharacterized protein</fullName>
    </submittedName>
</protein>
<proteinExistence type="predicted"/>
<dbReference type="STRING" id="1391654.AKJ09_07452"/>
<evidence type="ECO:0000256" key="1">
    <source>
        <dbReference type="SAM" id="Phobius"/>
    </source>
</evidence>
<feature type="transmembrane region" description="Helical" evidence="1">
    <location>
        <begin position="268"/>
        <end position="288"/>
    </location>
</feature>
<keyword evidence="1" id="KW-1133">Transmembrane helix</keyword>
<keyword evidence="3" id="KW-1185">Reference proteome</keyword>
<feature type="transmembrane region" description="Helical" evidence="1">
    <location>
        <begin position="377"/>
        <end position="396"/>
    </location>
</feature>
<reference evidence="2 3" key="1">
    <citation type="submission" date="2015-08" db="EMBL/GenBank/DDBJ databases">
        <authorList>
            <person name="Babu N.S."/>
            <person name="Beckwith C.J."/>
            <person name="Beseler K.G."/>
            <person name="Brison A."/>
            <person name="Carone J.V."/>
            <person name="Caskin T.P."/>
            <person name="Diamond M."/>
            <person name="Durham M.E."/>
            <person name="Foxe J.M."/>
            <person name="Go M."/>
            <person name="Henderson B.A."/>
            <person name="Jones I.B."/>
            <person name="McGettigan J.A."/>
            <person name="Micheletti S.J."/>
            <person name="Nasrallah M.E."/>
            <person name="Ortiz D."/>
            <person name="Piller C.R."/>
            <person name="Privatt S.R."/>
            <person name="Schneider S.L."/>
            <person name="Sharp S."/>
            <person name="Smith T.C."/>
            <person name="Stanton J.D."/>
            <person name="Ullery H.E."/>
            <person name="Wilson R.J."/>
            <person name="Serrano M.G."/>
            <person name="Buck G."/>
            <person name="Lee V."/>
            <person name="Wang Y."/>
            <person name="Carvalho R."/>
            <person name="Voegtly L."/>
            <person name="Shi R."/>
            <person name="Duckworth R."/>
            <person name="Johnson A."/>
            <person name="Loviza R."/>
            <person name="Walstead R."/>
            <person name="Shah Z."/>
            <person name="Kiflezghi M."/>
            <person name="Wade K."/>
            <person name="Ball S.L."/>
            <person name="Bradley K.W."/>
            <person name="Asai D.J."/>
            <person name="Bowman C.A."/>
            <person name="Russell D.A."/>
            <person name="Pope W.H."/>
            <person name="Jacobs-Sera D."/>
            <person name="Hendrix R.W."/>
            <person name="Hatfull G.F."/>
        </authorList>
    </citation>
    <scope>NUCLEOTIDE SEQUENCE [LARGE SCALE GENOMIC DNA]</scope>
    <source>
        <strain evidence="2 3">DSM 27648</strain>
    </source>
</reference>
<dbReference type="InterPro" id="IPR025291">
    <property type="entry name" value="DUF4153"/>
</dbReference>
<dbReference type="PATRIC" id="fig|1391654.3.peg.7565"/>
<keyword evidence="1" id="KW-0472">Membrane</keyword>
<feature type="transmembrane region" description="Helical" evidence="1">
    <location>
        <begin position="346"/>
        <end position="365"/>
    </location>
</feature>
<gene>
    <name evidence="2" type="ORF">AKJ09_07452</name>
</gene>
<dbReference type="Proteomes" id="UP000064967">
    <property type="component" value="Chromosome"/>
</dbReference>
<dbReference type="Pfam" id="PF13687">
    <property type="entry name" value="DUF4153"/>
    <property type="match status" value="1"/>
</dbReference>
<feature type="transmembrane region" description="Helical" evidence="1">
    <location>
        <begin position="70"/>
        <end position="90"/>
    </location>
</feature>
<dbReference type="EMBL" id="CP012333">
    <property type="protein sequence ID" value="AKV00789.1"/>
    <property type="molecule type" value="Genomic_DNA"/>
</dbReference>
<keyword evidence="1" id="KW-0812">Transmembrane</keyword>
<feature type="transmembrane region" description="Helical" evidence="1">
    <location>
        <begin position="180"/>
        <end position="198"/>
    </location>
</feature>
<feature type="transmembrane region" description="Helical" evidence="1">
    <location>
        <begin position="121"/>
        <end position="139"/>
    </location>
</feature>
<evidence type="ECO:0000313" key="2">
    <source>
        <dbReference type="EMBL" id="AKV00789.1"/>
    </source>
</evidence>
<organism evidence="2 3">
    <name type="scientific">Labilithrix luteola</name>
    <dbReference type="NCBI Taxonomy" id="1391654"/>
    <lineage>
        <taxon>Bacteria</taxon>
        <taxon>Pseudomonadati</taxon>
        <taxon>Myxococcota</taxon>
        <taxon>Polyangia</taxon>
        <taxon>Polyangiales</taxon>
        <taxon>Labilitrichaceae</taxon>
        <taxon>Labilithrix</taxon>
    </lineage>
</organism>
<dbReference type="AlphaFoldDB" id="A0A0K1Q4Z9"/>
<dbReference type="KEGG" id="llu:AKJ09_07452"/>
<accession>A0A0K1Q4Z9</accession>
<evidence type="ECO:0000313" key="3">
    <source>
        <dbReference type="Proteomes" id="UP000064967"/>
    </source>
</evidence>
<name>A0A0K1Q4Z9_9BACT</name>
<sequence length="572" mass="60858">MTPPASATDAVQPSPVWGAPPYRPMPEWARPAAPKPAPKPAPFKAKELIAALALVLTSDLVMYAHDGFALGGLGLTAFLVIVPIVLFVVARNVRRSVRLGVISALLVATGLRASYAPTAGTAVVGLGLVFAFALTLRSLRTFVPEVVAAAFSGMGALGTRVAAAAAGVKRVAARTPVGRVSILPVVIPAGLCAIFLGVFALANPVVAHGISAAWTAFGHWVALPSPGRIVVWCLALLGAVTLLRPSFRSSRAAEVSAPIMEGASTTNLLVARNAFVALNVLFLAYNLLDAAYLWTGAPPAGMRTQQYAHQGAFWLTLALVMLTAVVGVTFRGPLAQDPKAALARHVAYVWMGQGLVLALGTYRRIAIHVAYSGLSDLRIVGILGTTLVVFGVVLVAAKLHRGRTFAWLLRRQLDALAVTLAIYTIFPTHLVSAKVNVGRIESGEYRPMLHMFRQSHEGESAAAVIPLLHHSDERVRQGVAALLETELTRLGTEIQEQTTWRQKSWGSRRTLEALEAARGEIAKVLGTVDRDAARSVLLEISHVANDGSSLEEILAIPNATNWQERSGSRSMY</sequence>
<feature type="transmembrane region" description="Helical" evidence="1">
    <location>
        <begin position="312"/>
        <end position="334"/>
    </location>
</feature>
<feature type="transmembrane region" description="Helical" evidence="1">
    <location>
        <begin position="146"/>
        <end position="168"/>
    </location>
</feature>